<dbReference type="CDD" id="cd00185">
    <property type="entry name" value="TNFRSF"/>
    <property type="match status" value="1"/>
</dbReference>
<dbReference type="Proteomes" id="UP001152320">
    <property type="component" value="Chromosome 21"/>
</dbReference>
<sequence>MPELQAYICLRLITAFLLLLCVYTISGDTGWQQNEVVYNITMNEDCFSNDTDACEPGYHLNHDNTPCHNDRKCCYCPPNTYQPWWNECVSCILYTNCSEMQKVTMHHCNITHNSVCGKHLVTTNVPEAEGTSIIPSTTQVSSHAITPEDEVVSNKLPEASDGTKEDEDEDDEQEGTVYRFWCVNYTLAHFFTHLLCLLPGVLFIAFPSWPRDINIAIKSSYNKWKRHYYRNSGRRPNRGSGLYNPPQGN</sequence>
<evidence type="ECO:0000256" key="2">
    <source>
        <dbReference type="SAM" id="Phobius"/>
    </source>
</evidence>
<organism evidence="5 6">
    <name type="scientific">Holothuria leucospilota</name>
    <name type="common">Black long sea cucumber</name>
    <name type="synonym">Mertensiothuria leucospilota</name>
    <dbReference type="NCBI Taxonomy" id="206669"/>
    <lineage>
        <taxon>Eukaryota</taxon>
        <taxon>Metazoa</taxon>
        <taxon>Echinodermata</taxon>
        <taxon>Eleutherozoa</taxon>
        <taxon>Echinozoa</taxon>
        <taxon>Holothuroidea</taxon>
        <taxon>Aspidochirotacea</taxon>
        <taxon>Aspidochirotida</taxon>
        <taxon>Holothuriidae</taxon>
        <taxon>Holothuria</taxon>
    </lineage>
</organism>
<name>A0A9Q0YG79_HOLLE</name>
<comment type="caution">
    <text evidence="5">The sequence shown here is derived from an EMBL/GenBank/DDBJ whole genome shotgun (WGS) entry which is preliminary data.</text>
</comment>
<keyword evidence="2" id="KW-1133">Transmembrane helix</keyword>
<keyword evidence="2" id="KW-0812">Transmembrane</keyword>
<protein>
    <recommendedName>
        <fullName evidence="4">TNFR-Cys domain-containing protein</fullName>
    </recommendedName>
</protein>
<reference evidence="5" key="1">
    <citation type="submission" date="2021-10" db="EMBL/GenBank/DDBJ databases">
        <title>Tropical sea cucumber genome reveals ecological adaptation and Cuvierian tubules defense mechanism.</title>
        <authorList>
            <person name="Chen T."/>
        </authorList>
    </citation>
    <scope>NUCLEOTIDE SEQUENCE</scope>
    <source>
        <strain evidence="5">Nanhai2018</strain>
        <tissue evidence="5">Muscle</tissue>
    </source>
</reference>
<evidence type="ECO:0000313" key="5">
    <source>
        <dbReference type="EMBL" id="KAJ8022162.1"/>
    </source>
</evidence>
<keyword evidence="3" id="KW-0732">Signal</keyword>
<evidence type="ECO:0000259" key="4">
    <source>
        <dbReference type="SMART" id="SM00208"/>
    </source>
</evidence>
<evidence type="ECO:0000313" key="6">
    <source>
        <dbReference type="Proteomes" id="UP001152320"/>
    </source>
</evidence>
<dbReference type="SMART" id="SM00208">
    <property type="entry name" value="TNFR"/>
    <property type="match status" value="1"/>
</dbReference>
<dbReference type="EMBL" id="JAIZAY010000021">
    <property type="protein sequence ID" value="KAJ8022162.1"/>
    <property type="molecule type" value="Genomic_DNA"/>
</dbReference>
<feature type="region of interest" description="Disordered" evidence="1">
    <location>
        <begin position="132"/>
        <end position="171"/>
    </location>
</feature>
<dbReference type="Gene3D" id="2.10.50.10">
    <property type="entry name" value="Tumor Necrosis Factor Receptor, subunit A, domain 2"/>
    <property type="match status" value="1"/>
</dbReference>
<feature type="signal peptide" evidence="3">
    <location>
        <begin position="1"/>
        <end position="27"/>
    </location>
</feature>
<keyword evidence="2" id="KW-0472">Membrane</keyword>
<dbReference type="InterPro" id="IPR001368">
    <property type="entry name" value="TNFR/NGFR_Cys_rich_reg"/>
</dbReference>
<keyword evidence="6" id="KW-1185">Reference proteome</keyword>
<evidence type="ECO:0000256" key="1">
    <source>
        <dbReference type="SAM" id="MobiDB-lite"/>
    </source>
</evidence>
<proteinExistence type="predicted"/>
<evidence type="ECO:0000256" key="3">
    <source>
        <dbReference type="SAM" id="SignalP"/>
    </source>
</evidence>
<feature type="chain" id="PRO_5040280736" description="TNFR-Cys domain-containing protein" evidence="3">
    <location>
        <begin position="28"/>
        <end position="249"/>
    </location>
</feature>
<feature type="transmembrane region" description="Helical" evidence="2">
    <location>
        <begin position="190"/>
        <end position="209"/>
    </location>
</feature>
<accession>A0A9Q0YG79</accession>
<dbReference type="AlphaFoldDB" id="A0A9Q0YG79"/>
<feature type="domain" description="TNFR-Cys" evidence="4">
    <location>
        <begin position="76"/>
        <end position="116"/>
    </location>
</feature>
<gene>
    <name evidence="5" type="ORF">HOLleu_39574</name>
</gene>
<feature type="compositionally biased region" description="Polar residues" evidence="1">
    <location>
        <begin position="133"/>
        <end position="144"/>
    </location>
</feature>